<comment type="caution">
    <text evidence="1">The sequence shown here is derived from an EMBL/GenBank/DDBJ whole genome shotgun (WGS) entry which is preliminary data.</text>
</comment>
<gene>
    <name evidence="1" type="ORF">B0T25DRAFT_597216</name>
</gene>
<dbReference type="AlphaFoldDB" id="A0AAJ0HVS3"/>
<evidence type="ECO:0000313" key="1">
    <source>
        <dbReference type="EMBL" id="KAK3363800.1"/>
    </source>
</evidence>
<reference evidence="1" key="2">
    <citation type="submission" date="2023-06" db="EMBL/GenBank/DDBJ databases">
        <authorList>
            <consortium name="Lawrence Berkeley National Laboratory"/>
            <person name="Haridas S."/>
            <person name="Hensen N."/>
            <person name="Bonometti L."/>
            <person name="Westerberg I."/>
            <person name="Brannstrom I.O."/>
            <person name="Guillou S."/>
            <person name="Cros-Aarteil S."/>
            <person name="Calhoun S."/>
            <person name="Kuo A."/>
            <person name="Mondo S."/>
            <person name="Pangilinan J."/>
            <person name="Riley R."/>
            <person name="Labutti K."/>
            <person name="Andreopoulos B."/>
            <person name="Lipzen A."/>
            <person name="Chen C."/>
            <person name="Yanf M."/>
            <person name="Daum C."/>
            <person name="Ng V."/>
            <person name="Clum A."/>
            <person name="Steindorff A."/>
            <person name="Ohm R."/>
            <person name="Martin F."/>
            <person name="Silar P."/>
            <person name="Natvig D."/>
            <person name="Lalanne C."/>
            <person name="Gautier V."/>
            <person name="Ament-Velasquez S.L."/>
            <person name="Kruys A."/>
            <person name="Hutchinson M.I."/>
            <person name="Powell A.J."/>
            <person name="Barry K."/>
            <person name="Miller A.N."/>
            <person name="Grigoriev I.V."/>
            <person name="Debuchy R."/>
            <person name="Gladieux P."/>
            <person name="Thoren M.H."/>
            <person name="Johannesson H."/>
        </authorList>
    </citation>
    <scope>NUCLEOTIDE SEQUENCE</scope>
    <source>
        <strain evidence="1">CBS 955.72</strain>
    </source>
</reference>
<evidence type="ECO:0000313" key="2">
    <source>
        <dbReference type="Proteomes" id="UP001275084"/>
    </source>
</evidence>
<sequence length="189" mass="21130">IRHDYFPDVTKFVQRIAGNLHEAVIRKYEALVTGQLNGIWQSDNQIAADFAQGAVRMGSSKVADEEGGSHCPDESHATELGVILEVSHSQQRQDLPFLADAYILGSCGLTQLVIGIDLEYQENKGKEARVIAWRPKLTKKKGKTTLTTKKVFESIFRNADWSLANGRQNLWIWLKDFGNKLDCSGINNV</sequence>
<reference evidence="1" key="1">
    <citation type="journal article" date="2023" name="Mol. Phylogenet. Evol.">
        <title>Genome-scale phylogeny and comparative genomics of the fungal order Sordariales.</title>
        <authorList>
            <person name="Hensen N."/>
            <person name="Bonometti L."/>
            <person name="Westerberg I."/>
            <person name="Brannstrom I.O."/>
            <person name="Guillou S."/>
            <person name="Cros-Aarteil S."/>
            <person name="Calhoun S."/>
            <person name="Haridas S."/>
            <person name="Kuo A."/>
            <person name="Mondo S."/>
            <person name="Pangilinan J."/>
            <person name="Riley R."/>
            <person name="LaButti K."/>
            <person name="Andreopoulos B."/>
            <person name="Lipzen A."/>
            <person name="Chen C."/>
            <person name="Yan M."/>
            <person name="Daum C."/>
            <person name="Ng V."/>
            <person name="Clum A."/>
            <person name="Steindorff A."/>
            <person name="Ohm R.A."/>
            <person name="Martin F."/>
            <person name="Silar P."/>
            <person name="Natvig D.O."/>
            <person name="Lalanne C."/>
            <person name="Gautier V."/>
            <person name="Ament-Velasquez S.L."/>
            <person name="Kruys A."/>
            <person name="Hutchinson M.I."/>
            <person name="Powell A.J."/>
            <person name="Barry K."/>
            <person name="Miller A.N."/>
            <person name="Grigoriev I.V."/>
            <person name="Debuchy R."/>
            <person name="Gladieux P."/>
            <person name="Hiltunen Thoren M."/>
            <person name="Johannesson H."/>
        </authorList>
    </citation>
    <scope>NUCLEOTIDE SEQUENCE</scope>
    <source>
        <strain evidence="1">CBS 955.72</strain>
    </source>
</reference>
<dbReference type="Proteomes" id="UP001275084">
    <property type="component" value="Unassembled WGS sequence"/>
</dbReference>
<proteinExistence type="predicted"/>
<name>A0AAJ0HVS3_9PEZI</name>
<accession>A0AAJ0HVS3</accession>
<keyword evidence="2" id="KW-1185">Reference proteome</keyword>
<protein>
    <submittedName>
        <fullName evidence="1">Uncharacterized protein</fullName>
    </submittedName>
</protein>
<organism evidence="1 2">
    <name type="scientific">Lasiosphaeria hispida</name>
    <dbReference type="NCBI Taxonomy" id="260671"/>
    <lineage>
        <taxon>Eukaryota</taxon>
        <taxon>Fungi</taxon>
        <taxon>Dikarya</taxon>
        <taxon>Ascomycota</taxon>
        <taxon>Pezizomycotina</taxon>
        <taxon>Sordariomycetes</taxon>
        <taxon>Sordariomycetidae</taxon>
        <taxon>Sordariales</taxon>
        <taxon>Lasiosphaeriaceae</taxon>
        <taxon>Lasiosphaeria</taxon>
    </lineage>
</organism>
<dbReference type="EMBL" id="JAUIQD010000001">
    <property type="protein sequence ID" value="KAK3363800.1"/>
    <property type="molecule type" value="Genomic_DNA"/>
</dbReference>
<feature type="non-terminal residue" evidence="1">
    <location>
        <position position="1"/>
    </location>
</feature>
<feature type="non-terminal residue" evidence="1">
    <location>
        <position position="189"/>
    </location>
</feature>